<accession>A0A1X7VPG3</accession>
<evidence type="ECO:0000256" key="1">
    <source>
        <dbReference type="RuleBase" id="RU362114"/>
    </source>
</evidence>
<proteinExistence type="predicted"/>
<keyword evidence="2" id="KW-1133">Transmembrane helix</keyword>
<keyword evidence="2" id="KW-0812">Transmembrane</keyword>
<organism evidence="4">
    <name type="scientific">Amphimedon queenslandica</name>
    <name type="common">Sponge</name>
    <dbReference type="NCBI Taxonomy" id="400682"/>
    <lineage>
        <taxon>Eukaryota</taxon>
        <taxon>Metazoa</taxon>
        <taxon>Porifera</taxon>
        <taxon>Demospongiae</taxon>
        <taxon>Heteroscleromorpha</taxon>
        <taxon>Haplosclerida</taxon>
        <taxon>Niphatidae</taxon>
        <taxon>Amphimedon</taxon>
    </lineage>
</organism>
<sequence>MALEVWSAVLIFILVTAAIEAFYISIFLFRYKTTGKRNSKKRESILFGSTRQGNSSDFRMITLPSTSQEFCNIAEIFHETMPMSQYAIVSVDKIWNRLLMEKYEQCAARTQEYSGRKMEELLFHGTRKNDPSEIYGGDSGFDMRMSQVGMWGKGNYFAVNASYSDKYAHRKGESRQILVAMVAVGTSQYLKPDSSLRQPPFRTSRQRGLKIRYDSVWGEANGSVVYITYDNERAYPLYLITYKYN</sequence>
<dbReference type="EnsemblMetazoa" id="Aqu2.1.41972_001">
    <property type="protein sequence ID" value="Aqu2.1.41972_001"/>
    <property type="gene ID" value="Aqu2.1.41972"/>
</dbReference>
<dbReference type="GO" id="GO:0003950">
    <property type="term" value="F:NAD+ poly-ADP-ribosyltransferase activity"/>
    <property type="evidence" value="ECO:0007669"/>
    <property type="project" value="UniProtKB-UniRule"/>
</dbReference>
<dbReference type="InterPro" id="IPR012317">
    <property type="entry name" value="Poly(ADP-ribose)pol_cat_dom"/>
</dbReference>
<dbReference type="Pfam" id="PF00644">
    <property type="entry name" value="PARP"/>
    <property type="match status" value="1"/>
</dbReference>
<evidence type="ECO:0000313" key="4">
    <source>
        <dbReference type="EnsemblMetazoa" id="Aqu2.1.41972_001"/>
    </source>
</evidence>
<dbReference type="SUPFAM" id="SSF56399">
    <property type="entry name" value="ADP-ribosylation"/>
    <property type="match status" value="1"/>
</dbReference>
<evidence type="ECO:0000259" key="3">
    <source>
        <dbReference type="PROSITE" id="PS51059"/>
    </source>
</evidence>
<dbReference type="FunCoup" id="A0A1X7VPG3">
    <property type="interactions" value="172"/>
</dbReference>
<reference evidence="4" key="1">
    <citation type="submission" date="2017-05" db="UniProtKB">
        <authorList>
            <consortium name="EnsemblMetazoa"/>
        </authorList>
    </citation>
    <scope>IDENTIFICATION</scope>
</reference>
<dbReference type="GO" id="GO:1990404">
    <property type="term" value="F:NAD+-protein mono-ADP-ribosyltransferase activity"/>
    <property type="evidence" value="ECO:0007669"/>
    <property type="project" value="TreeGrafter"/>
</dbReference>
<keyword evidence="1" id="KW-0808">Transferase</keyword>
<dbReference type="PANTHER" id="PTHR45740">
    <property type="entry name" value="POLY [ADP-RIBOSE] POLYMERASE"/>
    <property type="match status" value="1"/>
</dbReference>
<dbReference type="EC" id="2.4.2.-" evidence="1"/>
<dbReference type="GO" id="GO:0005634">
    <property type="term" value="C:nucleus"/>
    <property type="evidence" value="ECO:0007669"/>
    <property type="project" value="TreeGrafter"/>
</dbReference>
<dbReference type="InParanoid" id="A0A1X7VPG3"/>
<feature type="transmembrane region" description="Helical" evidence="2">
    <location>
        <begin position="6"/>
        <end position="31"/>
    </location>
</feature>
<keyword evidence="1" id="KW-0520">NAD</keyword>
<dbReference type="PANTHER" id="PTHR45740:SF2">
    <property type="entry name" value="POLY [ADP-RIBOSE] POLYMERASE"/>
    <property type="match status" value="1"/>
</dbReference>
<feature type="domain" description="PARP catalytic" evidence="3">
    <location>
        <begin position="44"/>
        <end position="245"/>
    </location>
</feature>
<evidence type="ECO:0000256" key="2">
    <source>
        <dbReference type="SAM" id="Phobius"/>
    </source>
</evidence>
<dbReference type="InterPro" id="IPR051712">
    <property type="entry name" value="ARTD-AVP"/>
</dbReference>
<dbReference type="PROSITE" id="PS51059">
    <property type="entry name" value="PARP_CATALYTIC"/>
    <property type="match status" value="1"/>
</dbReference>
<keyword evidence="2" id="KW-0472">Membrane</keyword>
<keyword evidence="1" id="KW-0328">Glycosyltransferase</keyword>
<dbReference type="AlphaFoldDB" id="A0A1X7VPG3"/>
<protein>
    <recommendedName>
        <fullName evidence="1">Poly [ADP-ribose] polymerase</fullName>
        <shortName evidence="1">PARP</shortName>
        <ecNumber evidence="1">2.4.2.-</ecNumber>
    </recommendedName>
</protein>
<dbReference type="Gene3D" id="3.90.228.10">
    <property type="match status" value="1"/>
</dbReference>
<name>A0A1X7VPG3_AMPQE</name>
<dbReference type="OrthoDB" id="6133115at2759"/>